<keyword evidence="2" id="KW-1185">Reference proteome</keyword>
<sequence>MWIPAHLGWVKGVPGVGPDLNFHWAFGPEMSLAQADDSLHDYTWCKSLSPMECSEQDRGFFAPLFVTPPRAPLEAAFAAAPFPASVESLPVWIPLLVRCVV</sequence>
<gene>
    <name evidence="1" type="ORF">K3G42_017159</name>
</gene>
<name>A0ACB8FZ46_9SAUR</name>
<protein>
    <submittedName>
        <fullName evidence="1">Uncharacterized protein</fullName>
    </submittedName>
</protein>
<evidence type="ECO:0000313" key="2">
    <source>
        <dbReference type="Proteomes" id="UP000827872"/>
    </source>
</evidence>
<reference evidence="1" key="1">
    <citation type="submission" date="2021-08" db="EMBL/GenBank/DDBJ databases">
        <title>The first chromosome-level gecko genome reveals the dynamic sex chromosomes of Neotropical dwarf geckos (Sphaerodactylidae: Sphaerodactylus).</title>
        <authorList>
            <person name="Pinto B.J."/>
            <person name="Keating S.E."/>
            <person name="Gamble T."/>
        </authorList>
    </citation>
    <scope>NUCLEOTIDE SEQUENCE</scope>
    <source>
        <strain evidence="1">TG3544</strain>
    </source>
</reference>
<dbReference type="Proteomes" id="UP000827872">
    <property type="component" value="Linkage Group LG13"/>
</dbReference>
<accession>A0ACB8FZ46</accession>
<organism evidence="1 2">
    <name type="scientific">Sphaerodactylus townsendi</name>
    <dbReference type="NCBI Taxonomy" id="933632"/>
    <lineage>
        <taxon>Eukaryota</taxon>
        <taxon>Metazoa</taxon>
        <taxon>Chordata</taxon>
        <taxon>Craniata</taxon>
        <taxon>Vertebrata</taxon>
        <taxon>Euteleostomi</taxon>
        <taxon>Lepidosauria</taxon>
        <taxon>Squamata</taxon>
        <taxon>Bifurcata</taxon>
        <taxon>Gekkota</taxon>
        <taxon>Sphaerodactylidae</taxon>
        <taxon>Sphaerodactylus</taxon>
    </lineage>
</organism>
<comment type="caution">
    <text evidence="1">The sequence shown here is derived from an EMBL/GenBank/DDBJ whole genome shotgun (WGS) entry which is preliminary data.</text>
</comment>
<proteinExistence type="predicted"/>
<dbReference type="EMBL" id="CM037626">
    <property type="protein sequence ID" value="KAH8012375.1"/>
    <property type="molecule type" value="Genomic_DNA"/>
</dbReference>
<evidence type="ECO:0000313" key="1">
    <source>
        <dbReference type="EMBL" id="KAH8012375.1"/>
    </source>
</evidence>